<dbReference type="PANTHER" id="PTHR31316:SF0">
    <property type="entry name" value="SECRETED BETA-GLUCOSIDASE SIM1-RELATED"/>
    <property type="match status" value="1"/>
</dbReference>
<evidence type="ECO:0000256" key="6">
    <source>
        <dbReference type="ARBA" id="ARBA00022801"/>
    </source>
</evidence>
<gene>
    <name evidence="13" type="ORF">EAE98_007682</name>
</gene>
<reference evidence="13 14" key="1">
    <citation type="journal article" date="2020" name="Genome Biol. Evol.">
        <title>Comparative genomics of Sclerotiniaceae.</title>
        <authorList>
            <person name="Valero Jimenez C.A."/>
            <person name="Steentjes M."/>
            <person name="Scholten O.E."/>
            <person name="Van Kan J.A.L."/>
        </authorList>
    </citation>
    <scope>NUCLEOTIDE SEQUENCE [LARGE SCALE GENOMIC DNA]</scope>
    <source>
        <strain evidence="13 14">B1</strain>
    </source>
</reference>
<keyword evidence="6" id="KW-0378">Hydrolase</keyword>
<keyword evidence="4" id="KW-0964">Secreted</keyword>
<evidence type="ECO:0000256" key="11">
    <source>
        <dbReference type="SAM" id="MobiDB-lite"/>
    </source>
</evidence>
<dbReference type="EMBL" id="RCSX01000018">
    <property type="protein sequence ID" value="KAF7923864.1"/>
    <property type="molecule type" value="Genomic_DNA"/>
</dbReference>
<feature type="compositionally biased region" description="Low complexity" evidence="11">
    <location>
        <begin position="176"/>
        <end position="193"/>
    </location>
</feature>
<evidence type="ECO:0000256" key="9">
    <source>
        <dbReference type="ARBA" id="ARBA00023316"/>
    </source>
</evidence>
<comment type="subcellular location">
    <subcellularLocation>
        <location evidence="1">Secreted</location>
        <location evidence="1">Cell wall</location>
    </subcellularLocation>
</comment>
<comment type="similarity">
    <text evidence="2">Belongs to the SUN family.</text>
</comment>
<evidence type="ECO:0000256" key="12">
    <source>
        <dbReference type="SAM" id="SignalP"/>
    </source>
</evidence>
<dbReference type="InterPro" id="IPR005556">
    <property type="entry name" value="SUN"/>
</dbReference>
<keyword evidence="10" id="KW-0624">Polysaccharide degradation</keyword>
<evidence type="ECO:0000256" key="4">
    <source>
        <dbReference type="ARBA" id="ARBA00022525"/>
    </source>
</evidence>
<accession>A0ABQ7IGZ5</accession>
<keyword evidence="8" id="KW-0326">Glycosidase</keyword>
<evidence type="ECO:0000313" key="14">
    <source>
        <dbReference type="Proteomes" id="UP000783213"/>
    </source>
</evidence>
<evidence type="ECO:0000313" key="13">
    <source>
        <dbReference type="EMBL" id="KAF7923864.1"/>
    </source>
</evidence>
<proteinExistence type="inferred from homology"/>
<name>A0ABQ7IGZ5_9HELO</name>
<keyword evidence="7" id="KW-0119">Carbohydrate metabolism</keyword>
<dbReference type="InterPro" id="IPR051526">
    <property type="entry name" value="Beta-Glucosidase_SUN"/>
</dbReference>
<comment type="caution">
    <text evidence="13">The sequence shown here is derived from an EMBL/GenBank/DDBJ whole genome shotgun (WGS) entry which is preliminary data.</text>
</comment>
<keyword evidence="5 12" id="KW-0732">Signal</keyword>
<feature type="region of interest" description="Disordered" evidence="11">
    <location>
        <begin position="176"/>
        <end position="196"/>
    </location>
</feature>
<feature type="chain" id="PRO_5045474616" evidence="12">
    <location>
        <begin position="20"/>
        <end position="473"/>
    </location>
</feature>
<evidence type="ECO:0000256" key="3">
    <source>
        <dbReference type="ARBA" id="ARBA00022512"/>
    </source>
</evidence>
<dbReference type="Proteomes" id="UP000783213">
    <property type="component" value="Unassembled WGS sequence"/>
</dbReference>
<evidence type="ECO:0000256" key="2">
    <source>
        <dbReference type="ARBA" id="ARBA00010579"/>
    </source>
</evidence>
<feature type="region of interest" description="Disordered" evidence="11">
    <location>
        <begin position="97"/>
        <end position="120"/>
    </location>
</feature>
<evidence type="ECO:0000256" key="7">
    <source>
        <dbReference type="ARBA" id="ARBA00023277"/>
    </source>
</evidence>
<evidence type="ECO:0000256" key="1">
    <source>
        <dbReference type="ARBA" id="ARBA00004191"/>
    </source>
</evidence>
<dbReference type="PANTHER" id="PTHR31316">
    <property type="entry name" value="BETA-GLUCOSIDASE-LIKE PROTEIN NCA3, MITOCHONDRIAL-RELATED"/>
    <property type="match status" value="1"/>
</dbReference>
<dbReference type="Pfam" id="PF03856">
    <property type="entry name" value="SUN"/>
    <property type="match status" value="1"/>
</dbReference>
<dbReference type="GeneID" id="62234455"/>
<sequence>MKFTPVSVALLSVAGVAIAQPHNHQHRHPARANKVARDNIIVSVTEVMQGPVETVYMLNGKDISLAEVQDGLKSGKYILVGDAVEDAPSATNWYTGSPSVASTSAAPSTTPAAPSTTPAATSTSSIVKAAAEFIEVSSSASSTKAAYTPKSSAASSTSESSSVASVASTSAAAASSSASSDSSSDSSSSSSSSGNWPDFPSGKIPCSTFPSKYGPVAVDYLGLDGWIGIQSTPGYTTAASAIVTINTLTSGGCVKGAFCSYACPAGYQKSQWPTAQGSTGESIGGLYCNSNGMLELSRTTTKQLCTAGSGSVKVENKLDSIVAVCRTDYPGLEAETVPLATSPGQTYDLTCPDASNYYSWEGLPTSAQYYINPQGAPTSEACVWGTSGGNLGNWAPVNAGVGRDASGTTWLSIIPNTPTNTYGTLNFTITIEGDVSGKCSYKSGTYYNNGVESSTGCTVSILSGGTATYVFSS</sequence>
<keyword evidence="14" id="KW-1185">Reference proteome</keyword>
<feature type="signal peptide" evidence="12">
    <location>
        <begin position="1"/>
        <end position="19"/>
    </location>
</feature>
<evidence type="ECO:0000256" key="8">
    <source>
        <dbReference type="ARBA" id="ARBA00023295"/>
    </source>
</evidence>
<dbReference type="RefSeq" id="XP_038808483.1">
    <property type="nucleotide sequence ID" value="XM_038955305.1"/>
</dbReference>
<organism evidence="13 14">
    <name type="scientific">Botrytis deweyae</name>
    <dbReference type="NCBI Taxonomy" id="2478750"/>
    <lineage>
        <taxon>Eukaryota</taxon>
        <taxon>Fungi</taxon>
        <taxon>Dikarya</taxon>
        <taxon>Ascomycota</taxon>
        <taxon>Pezizomycotina</taxon>
        <taxon>Leotiomycetes</taxon>
        <taxon>Helotiales</taxon>
        <taxon>Sclerotiniaceae</taxon>
        <taxon>Botrytis</taxon>
    </lineage>
</organism>
<keyword evidence="3" id="KW-0134">Cell wall</keyword>
<evidence type="ECO:0000256" key="10">
    <source>
        <dbReference type="ARBA" id="ARBA00023326"/>
    </source>
</evidence>
<keyword evidence="9" id="KW-0961">Cell wall biogenesis/degradation</keyword>
<evidence type="ECO:0000256" key="5">
    <source>
        <dbReference type="ARBA" id="ARBA00022729"/>
    </source>
</evidence>
<protein>
    <submittedName>
        <fullName evidence="13">Uncharacterized protein</fullName>
    </submittedName>
</protein>